<dbReference type="Proteomes" id="UP000799291">
    <property type="component" value="Unassembled WGS sequence"/>
</dbReference>
<dbReference type="AlphaFoldDB" id="A0A6G1J0S5"/>
<gene>
    <name evidence="1" type="ORF">K458DRAFT_303194</name>
</gene>
<evidence type="ECO:0000313" key="1">
    <source>
        <dbReference type="EMBL" id="KAF2684112.1"/>
    </source>
</evidence>
<dbReference type="EMBL" id="MU005582">
    <property type="protein sequence ID" value="KAF2684112.1"/>
    <property type="molecule type" value="Genomic_DNA"/>
</dbReference>
<dbReference type="OrthoDB" id="3768616at2759"/>
<keyword evidence="2" id="KW-1185">Reference proteome</keyword>
<sequence>ISWPIDGREGLSSNVVAVLKAGRSNACRMDGLRNESRACGRGSSEVASAEAVMY</sequence>
<protein>
    <submittedName>
        <fullName evidence="1">Uncharacterized protein</fullName>
    </submittedName>
</protein>
<proteinExistence type="predicted"/>
<organism evidence="1 2">
    <name type="scientific">Lentithecium fluviatile CBS 122367</name>
    <dbReference type="NCBI Taxonomy" id="1168545"/>
    <lineage>
        <taxon>Eukaryota</taxon>
        <taxon>Fungi</taxon>
        <taxon>Dikarya</taxon>
        <taxon>Ascomycota</taxon>
        <taxon>Pezizomycotina</taxon>
        <taxon>Dothideomycetes</taxon>
        <taxon>Pleosporomycetidae</taxon>
        <taxon>Pleosporales</taxon>
        <taxon>Massarineae</taxon>
        <taxon>Lentitheciaceae</taxon>
        <taxon>Lentithecium</taxon>
    </lineage>
</organism>
<feature type="non-terminal residue" evidence="1">
    <location>
        <position position="1"/>
    </location>
</feature>
<reference evidence="1" key="1">
    <citation type="journal article" date="2020" name="Stud. Mycol.">
        <title>101 Dothideomycetes genomes: a test case for predicting lifestyles and emergence of pathogens.</title>
        <authorList>
            <person name="Haridas S."/>
            <person name="Albert R."/>
            <person name="Binder M."/>
            <person name="Bloem J."/>
            <person name="Labutti K."/>
            <person name="Salamov A."/>
            <person name="Andreopoulos B."/>
            <person name="Baker S."/>
            <person name="Barry K."/>
            <person name="Bills G."/>
            <person name="Bluhm B."/>
            <person name="Cannon C."/>
            <person name="Castanera R."/>
            <person name="Culley D."/>
            <person name="Daum C."/>
            <person name="Ezra D."/>
            <person name="Gonzalez J."/>
            <person name="Henrissat B."/>
            <person name="Kuo A."/>
            <person name="Liang C."/>
            <person name="Lipzen A."/>
            <person name="Lutzoni F."/>
            <person name="Magnuson J."/>
            <person name="Mondo S."/>
            <person name="Nolan M."/>
            <person name="Ohm R."/>
            <person name="Pangilinan J."/>
            <person name="Park H.-J."/>
            <person name="Ramirez L."/>
            <person name="Alfaro M."/>
            <person name="Sun H."/>
            <person name="Tritt A."/>
            <person name="Yoshinaga Y."/>
            <person name="Zwiers L.-H."/>
            <person name="Turgeon B."/>
            <person name="Goodwin S."/>
            <person name="Spatafora J."/>
            <person name="Crous P."/>
            <person name="Grigoriev I."/>
        </authorList>
    </citation>
    <scope>NUCLEOTIDE SEQUENCE</scope>
    <source>
        <strain evidence="1">CBS 122367</strain>
    </source>
</reference>
<evidence type="ECO:0000313" key="2">
    <source>
        <dbReference type="Proteomes" id="UP000799291"/>
    </source>
</evidence>
<accession>A0A6G1J0S5</accession>
<name>A0A6G1J0S5_9PLEO</name>